<feature type="domain" description="Transcription factor IIIC putative zinc-finger" evidence="3">
    <location>
        <begin position="641"/>
        <end position="860"/>
    </location>
</feature>
<evidence type="ECO:0000313" key="5">
    <source>
        <dbReference type="Proteomes" id="UP000799428"/>
    </source>
</evidence>
<dbReference type="GO" id="GO:0000127">
    <property type="term" value="C:transcription factor TFIIIC complex"/>
    <property type="evidence" value="ECO:0007669"/>
    <property type="project" value="InterPro"/>
</dbReference>
<dbReference type="InterPro" id="IPR044230">
    <property type="entry name" value="GTF3C4"/>
</dbReference>
<evidence type="ECO:0008006" key="6">
    <source>
        <dbReference type="Google" id="ProtNLM"/>
    </source>
</evidence>
<dbReference type="InterPro" id="IPR024764">
    <property type="entry name" value="TFIIIC_Znf"/>
</dbReference>
<dbReference type="InterPro" id="IPR024761">
    <property type="entry name" value="TFIIIC_delta_N"/>
</dbReference>
<dbReference type="AlphaFoldDB" id="A0A6G1KF86"/>
<gene>
    <name evidence="4" type="ORF">K504DRAFT_532028</name>
</gene>
<accession>A0A6G1KF86</accession>
<dbReference type="GO" id="GO:0004402">
    <property type="term" value="F:histone acetyltransferase activity"/>
    <property type="evidence" value="ECO:0007669"/>
    <property type="project" value="InterPro"/>
</dbReference>
<dbReference type="PANTHER" id="PTHR15496">
    <property type="entry name" value="GENERAL TRANSCRIPTION FACTOR 3C POLYPEPTIDE 4 FAMILY"/>
    <property type="match status" value="1"/>
</dbReference>
<feature type="compositionally biased region" description="Acidic residues" evidence="1">
    <location>
        <begin position="798"/>
        <end position="808"/>
    </location>
</feature>
<dbReference type="EMBL" id="MU005767">
    <property type="protein sequence ID" value="KAF2711440.1"/>
    <property type="molecule type" value="Genomic_DNA"/>
</dbReference>
<feature type="compositionally biased region" description="Acidic residues" evidence="1">
    <location>
        <begin position="770"/>
        <end position="779"/>
    </location>
</feature>
<organism evidence="4 5">
    <name type="scientific">Pleomassaria siparia CBS 279.74</name>
    <dbReference type="NCBI Taxonomy" id="1314801"/>
    <lineage>
        <taxon>Eukaryota</taxon>
        <taxon>Fungi</taxon>
        <taxon>Dikarya</taxon>
        <taxon>Ascomycota</taxon>
        <taxon>Pezizomycotina</taxon>
        <taxon>Dothideomycetes</taxon>
        <taxon>Pleosporomycetidae</taxon>
        <taxon>Pleosporales</taxon>
        <taxon>Pleomassariaceae</taxon>
        <taxon>Pleomassaria</taxon>
    </lineage>
</organism>
<keyword evidence="5" id="KW-1185">Reference proteome</keyword>
<evidence type="ECO:0000313" key="4">
    <source>
        <dbReference type="EMBL" id="KAF2711440.1"/>
    </source>
</evidence>
<reference evidence="4" key="1">
    <citation type="journal article" date="2020" name="Stud. Mycol.">
        <title>101 Dothideomycetes genomes: a test case for predicting lifestyles and emergence of pathogens.</title>
        <authorList>
            <person name="Haridas S."/>
            <person name="Albert R."/>
            <person name="Binder M."/>
            <person name="Bloem J."/>
            <person name="Labutti K."/>
            <person name="Salamov A."/>
            <person name="Andreopoulos B."/>
            <person name="Baker S."/>
            <person name="Barry K."/>
            <person name="Bills G."/>
            <person name="Bluhm B."/>
            <person name="Cannon C."/>
            <person name="Castanera R."/>
            <person name="Culley D."/>
            <person name="Daum C."/>
            <person name="Ezra D."/>
            <person name="Gonzalez J."/>
            <person name="Henrissat B."/>
            <person name="Kuo A."/>
            <person name="Liang C."/>
            <person name="Lipzen A."/>
            <person name="Lutzoni F."/>
            <person name="Magnuson J."/>
            <person name="Mondo S."/>
            <person name="Nolan M."/>
            <person name="Ohm R."/>
            <person name="Pangilinan J."/>
            <person name="Park H.-J."/>
            <person name="Ramirez L."/>
            <person name="Alfaro M."/>
            <person name="Sun H."/>
            <person name="Tritt A."/>
            <person name="Yoshinaga Y."/>
            <person name="Zwiers L.-H."/>
            <person name="Turgeon B."/>
            <person name="Goodwin S."/>
            <person name="Spatafora J."/>
            <person name="Crous P."/>
            <person name="Grigoriev I."/>
        </authorList>
    </citation>
    <scope>NUCLEOTIDE SEQUENCE</scope>
    <source>
        <strain evidence="4">CBS 279.74</strain>
    </source>
</reference>
<feature type="domain" description="Transcription factor IIIC 90kDa subunit N-terminal" evidence="2">
    <location>
        <begin position="19"/>
        <end position="471"/>
    </location>
</feature>
<name>A0A6G1KF86_9PLEO</name>
<feature type="region of interest" description="Disordered" evidence="1">
    <location>
        <begin position="716"/>
        <end position="808"/>
    </location>
</feature>
<evidence type="ECO:0000256" key="1">
    <source>
        <dbReference type="SAM" id="MobiDB-lite"/>
    </source>
</evidence>
<proteinExistence type="predicted"/>
<dbReference type="PANTHER" id="PTHR15496:SF2">
    <property type="entry name" value="GENERAL TRANSCRIPTION FACTOR 3C POLYPEPTIDE 4"/>
    <property type="match status" value="1"/>
</dbReference>
<dbReference type="Pfam" id="PF12657">
    <property type="entry name" value="TFIIIC_delta"/>
    <property type="match status" value="1"/>
</dbReference>
<sequence length="862" mass="95505">MRDVTELRCWPSCLHAIDWSHDGIIALASDEQVDLLFPKIWYQDAQEDILPPRTFPLQVPWFTKEELPFKENAPNHTLSTGEEISSSHPACISWSPPGLAKHRRCALAALTSNLVLSIWSSDAKLRDDLSWERRLIINDVLSDYFLSARDAGCSLVTEFEETHRLRKRVRAFAWAPSMYDGQSAGTMGTHLVWGQFLVAVTNDDNQVVVLNVNSPTSTLGVSETWTADVVNHFTVTPDTGSAVSDPDLFEEIMQQQRHLPHIAWSPWAEIKTSVHSVLAYATNQDVRARVIVHSSGSTEFGPEVVYPDIDIQYAGPMRWLPKVEGHTLKLLLFTNVEVVCLTISILDASVLQKATRHLDGRWDSISGVAFDIQHESCTQMHFSSFKSTYSYPTALLELSDAGLTVPAIAPAWYQDINGYNTNFSVEHDLRGNVYTKMWGLSTSPLGDFLASCHAVHPSDEFEYGPPAYRHTKVTIRAMDSSDGLSFIARNVSAEGIMFSVKNWIEDHDEQNEPLPVAQDRIKKQLLDVYGGPNKQSDGDGASIDAYMSTDIWTVLTAFKKNVFLDRNTLKDRYDILLSIIFTPSASTDLSRFMIAFRLATALQTLPPHLAAITVCSKSILVQSRQVLRFIQDLSSDTDTTYSQSETIETCGFCGALIPFTSLTTAACTNGHQFLRCGLSFLAIQLPGVTKHCGICNTPFLSDEFVIEHEEIVKMAPSTPEQTGSDGEGDGGSVQPDVETDITPEETVASTEPQVEETQEIEYTVEPSPTLEEEEEEEENSIVPESPKPTTPRTGTPADEADMIDGSEELSESTAIAIRDETNERRTPMVPQKDAGRELPLSLARVLFLACDACIYCGGKYSG</sequence>
<dbReference type="Pfam" id="PF12660">
    <property type="entry name" value="zf-TFIIIC"/>
    <property type="match status" value="1"/>
</dbReference>
<evidence type="ECO:0000259" key="2">
    <source>
        <dbReference type="Pfam" id="PF12657"/>
    </source>
</evidence>
<dbReference type="GO" id="GO:0006384">
    <property type="term" value="P:transcription initiation at RNA polymerase III promoter"/>
    <property type="evidence" value="ECO:0007669"/>
    <property type="project" value="InterPro"/>
</dbReference>
<dbReference type="OrthoDB" id="6021743at2759"/>
<dbReference type="Proteomes" id="UP000799428">
    <property type="component" value="Unassembled WGS sequence"/>
</dbReference>
<protein>
    <recommendedName>
        <fullName evidence="6">Transcription factor IIIC putative zinc-finger domain-containing protein</fullName>
    </recommendedName>
</protein>
<evidence type="ECO:0000259" key="3">
    <source>
        <dbReference type="Pfam" id="PF12660"/>
    </source>
</evidence>